<accession>A0A016STP6</accession>
<gene>
    <name evidence="3" type="primary">Acey_s0179.g747</name>
    <name evidence="3" type="ORF">Y032_0179g747</name>
</gene>
<reference evidence="4" key="1">
    <citation type="journal article" date="2015" name="Nat. Genet.">
        <title>The genome and transcriptome of the zoonotic hookworm Ancylostoma ceylanicum identify infection-specific gene families.</title>
        <authorList>
            <person name="Schwarz E.M."/>
            <person name="Hu Y."/>
            <person name="Antoshechkin I."/>
            <person name="Miller M.M."/>
            <person name="Sternberg P.W."/>
            <person name="Aroian R.V."/>
        </authorList>
    </citation>
    <scope>NUCLEOTIDE SEQUENCE</scope>
    <source>
        <strain evidence="4">HY135</strain>
    </source>
</reference>
<dbReference type="Proteomes" id="UP000024635">
    <property type="component" value="Unassembled WGS sequence"/>
</dbReference>
<keyword evidence="1" id="KW-0175">Coiled coil</keyword>
<evidence type="ECO:0000256" key="1">
    <source>
        <dbReference type="SAM" id="Coils"/>
    </source>
</evidence>
<dbReference type="AlphaFoldDB" id="A0A016STP6"/>
<comment type="caution">
    <text evidence="3">The sequence shown here is derived from an EMBL/GenBank/DDBJ whole genome shotgun (WGS) entry which is preliminary data.</text>
</comment>
<feature type="coiled-coil region" evidence="1">
    <location>
        <begin position="238"/>
        <end position="270"/>
    </location>
</feature>
<evidence type="ECO:0000256" key="2">
    <source>
        <dbReference type="SAM" id="MobiDB-lite"/>
    </source>
</evidence>
<keyword evidence="4" id="KW-1185">Reference proteome</keyword>
<proteinExistence type="predicted"/>
<feature type="region of interest" description="Disordered" evidence="2">
    <location>
        <begin position="171"/>
        <end position="221"/>
    </location>
</feature>
<dbReference type="STRING" id="53326.A0A016STP6"/>
<protein>
    <recommendedName>
        <fullName evidence="5">Regulatory protein zeste</fullName>
    </recommendedName>
</protein>
<evidence type="ECO:0000313" key="3">
    <source>
        <dbReference type="EMBL" id="EYB93776.1"/>
    </source>
</evidence>
<evidence type="ECO:0000313" key="4">
    <source>
        <dbReference type="Proteomes" id="UP000024635"/>
    </source>
</evidence>
<name>A0A016STP6_9BILA</name>
<evidence type="ECO:0008006" key="5">
    <source>
        <dbReference type="Google" id="ProtNLM"/>
    </source>
</evidence>
<organism evidence="3 4">
    <name type="scientific">Ancylostoma ceylanicum</name>
    <dbReference type="NCBI Taxonomy" id="53326"/>
    <lineage>
        <taxon>Eukaryota</taxon>
        <taxon>Metazoa</taxon>
        <taxon>Ecdysozoa</taxon>
        <taxon>Nematoda</taxon>
        <taxon>Chromadorea</taxon>
        <taxon>Rhabditida</taxon>
        <taxon>Rhabditina</taxon>
        <taxon>Rhabditomorpha</taxon>
        <taxon>Strongyloidea</taxon>
        <taxon>Ancylostomatidae</taxon>
        <taxon>Ancylostomatinae</taxon>
        <taxon>Ancylostoma</taxon>
    </lineage>
</organism>
<sequence>MFILLCINLEVRLYCLVLTDKSGSFPIIIRMSDGSELIVSDDAEFEPASTVPTSRGNTKKSAEFSYAENELLVELYCNHRAEYHSKLSGSSRSGPTPQDRLASEWANEISSLGEETRTASQIKQKIYDLKKRALREIEKEKKERMRTGGGRYKSPYIPPWLRKLMDHVGADDSTVGIPSGAESGRSAGTGVDGESGSPSREQPKRSTPVKRNAVGLGESPREQLIQKELELAELQFKTEQINHETAILRRDIAKLKKELLLRKLQRLEDS</sequence>
<dbReference type="EMBL" id="JARK01001515">
    <property type="protein sequence ID" value="EYB93776.1"/>
    <property type="molecule type" value="Genomic_DNA"/>
</dbReference>